<comment type="caution">
    <text evidence="1">The sequence shown here is derived from an EMBL/GenBank/DDBJ whole genome shotgun (WGS) entry which is preliminary data.</text>
</comment>
<dbReference type="EMBL" id="BTSX01000004">
    <property type="protein sequence ID" value="GMS97095.1"/>
    <property type="molecule type" value="Genomic_DNA"/>
</dbReference>
<dbReference type="PANTHER" id="PTHR43721:SF3">
    <property type="entry name" value="GTP-BINDING PROTEIN 2"/>
    <property type="match status" value="1"/>
</dbReference>
<dbReference type="InterPro" id="IPR050055">
    <property type="entry name" value="EF-Tu_GTPase"/>
</dbReference>
<gene>
    <name evidence="1" type="ORF">PENTCL1PPCAC_19270</name>
</gene>
<evidence type="ECO:0008006" key="3">
    <source>
        <dbReference type="Google" id="ProtNLM"/>
    </source>
</evidence>
<dbReference type="GO" id="GO:0003746">
    <property type="term" value="F:translation elongation factor activity"/>
    <property type="evidence" value="ECO:0007669"/>
    <property type="project" value="TreeGrafter"/>
</dbReference>
<organism evidence="1 2">
    <name type="scientific">Pristionchus entomophagus</name>
    <dbReference type="NCBI Taxonomy" id="358040"/>
    <lineage>
        <taxon>Eukaryota</taxon>
        <taxon>Metazoa</taxon>
        <taxon>Ecdysozoa</taxon>
        <taxon>Nematoda</taxon>
        <taxon>Chromadorea</taxon>
        <taxon>Rhabditida</taxon>
        <taxon>Rhabditina</taxon>
        <taxon>Diplogasteromorpha</taxon>
        <taxon>Diplogasteroidea</taxon>
        <taxon>Neodiplogasteridae</taxon>
        <taxon>Pristionchus</taxon>
    </lineage>
</organism>
<accession>A0AAV5TS51</accession>
<name>A0AAV5TS51_9BILA</name>
<dbReference type="AlphaFoldDB" id="A0AAV5TS51"/>
<keyword evidence="2" id="KW-1185">Reference proteome</keyword>
<dbReference type="InterPro" id="IPR027417">
    <property type="entry name" value="P-loop_NTPase"/>
</dbReference>
<feature type="non-terminal residue" evidence="1">
    <location>
        <position position="1"/>
    </location>
</feature>
<reference evidence="1" key="1">
    <citation type="submission" date="2023-10" db="EMBL/GenBank/DDBJ databases">
        <title>Genome assembly of Pristionchus species.</title>
        <authorList>
            <person name="Yoshida K."/>
            <person name="Sommer R.J."/>
        </authorList>
    </citation>
    <scope>NUCLEOTIDE SEQUENCE</scope>
    <source>
        <strain evidence="1">RS0144</strain>
    </source>
</reference>
<evidence type="ECO:0000313" key="2">
    <source>
        <dbReference type="Proteomes" id="UP001432027"/>
    </source>
</evidence>
<protein>
    <recommendedName>
        <fullName evidence="3">Tr-type G domain-containing protein</fullName>
    </recommendedName>
</protein>
<dbReference type="PANTHER" id="PTHR43721">
    <property type="entry name" value="ELONGATION FACTOR TU-RELATED"/>
    <property type="match status" value="1"/>
</dbReference>
<proteinExistence type="predicted"/>
<evidence type="ECO:0000313" key="1">
    <source>
        <dbReference type="EMBL" id="GMS97095.1"/>
    </source>
</evidence>
<dbReference type="Gene3D" id="3.40.50.300">
    <property type="entry name" value="P-loop containing nucleotide triphosphate hydrolases"/>
    <property type="match status" value="1"/>
</dbReference>
<dbReference type="SUPFAM" id="SSF52540">
    <property type="entry name" value="P-loop containing nucleoside triphosphate hydrolases"/>
    <property type="match status" value="1"/>
</dbReference>
<sequence length="124" mass="13314">VLVRRVPESQPFVESRLAVLGGADVGKSTLCGVLTHQTLDDGNGKTKMNQFRHPHEVLTGKTSVCQDMIAFDSMGKILNYSATSVSEMVEQATKVVHLLDLAGDVKTTIYGLSAYGPHAVCLIV</sequence>
<dbReference type="Proteomes" id="UP001432027">
    <property type="component" value="Unassembled WGS sequence"/>
</dbReference>